<dbReference type="AlphaFoldDB" id="A0AAI8BBZ4"/>
<organism evidence="2 3">
    <name type="scientific">Burkholderia oklahomensis</name>
    <dbReference type="NCBI Taxonomy" id="342113"/>
    <lineage>
        <taxon>Bacteria</taxon>
        <taxon>Pseudomonadati</taxon>
        <taxon>Pseudomonadota</taxon>
        <taxon>Betaproteobacteria</taxon>
        <taxon>Burkholderiales</taxon>
        <taxon>Burkholderiaceae</taxon>
        <taxon>Burkholderia</taxon>
        <taxon>pseudomallei group</taxon>
    </lineage>
</organism>
<evidence type="ECO:0000256" key="1">
    <source>
        <dbReference type="SAM" id="SignalP"/>
    </source>
</evidence>
<evidence type="ECO:0000313" key="2">
    <source>
        <dbReference type="EMBL" id="AIO70023.1"/>
    </source>
</evidence>
<feature type="chain" id="PRO_5042616563" evidence="1">
    <location>
        <begin position="23"/>
        <end position="49"/>
    </location>
</feature>
<dbReference type="Proteomes" id="UP000029424">
    <property type="component" value="Chromosome 2"/>
</dbReference>
<dbReference type="RefSeq" id="WP_010108890.1">
    <property type="nucleotide sequence ID" value="NZ_CP008727.1"/>
</dbReference>
<reference evidence="2 3" key="1">
    <citation type="submission" date="2014-06" db="EMBL/GenBank/DDBJ databases">
        <authorList>
            <person name="Bishop-Lilly K.A."/>
            <person name="Broomall S.M."/>
            <person name="Chain P.S."/>
            <person name="Chertkov O."/>
            <person name="Coyne S.R."/>
            <person name="Daligault H.E."/>
            <person name="Davenport K.W."/>
            <person name="Erkkila T."/>
            <person name="Frey K.G."/>
            <person name="Gibbons H.S."/>
            <person name="Gu W."/>
            <person name="Jaissle J."/>
            <person name="Johnson S.L."/>
            <person name="Koroleva G.I."/>
            <person name="Ladner J.T."/>
            <person name="Lo C.-C."/>
            <person name="Minogue T.D."/>
            <person name="Munk C."/>
            <person name="Palacios G.F."/>
            <person name="Redden C.L."/>
            <person name="Rosenzweig C.N."/>
            <person name="Scholz M.B."/>
            <person name="Teshima H."/>
            <person name="Xu Y."/>
        </authorList>
    </citation>
    <scope>NUCLEOTIDE SEQUENCE [LARGE SCALE GENOMIC DNA]</scope>
    <source>
        <strain evidence="2 3">EO147</strain>
    </source>
</reference>
<dbReference type="PROSITE" id="PS51257">
    <property type="entry name" value="PROKAR_LIPOPROTEIN"/>
    <property type="match status" value="1"/>
</dbReference>
<keyword evidence="3" id="KW-1185">Reference proteome</keyword>
<keyword evidence="2" id="KW-0449">Lipoprotein</keyword>
<accession>A0AAI8BBZ4</accession>
<protein>
    <submittedName>
        <fullName evidence="2">Lipoprotein</fullName>
    </submittedName>
</protein>
<sequence>MKSTRVLSAVFALLALVLSAGCASSDDMWSSGHAAPTSGYGSGGGGGGY</sequence>
<evidence type="ECO:0000313" key="3">
    <source>
        <dbReference type="Proteomes" id="UP000029424"/>
    </source>
</evidence>
<proteinExistence type="predicted"/>
<keyword evidence="1" id="KW-0732">Signal</keyword>
<dbReference type="KEGG" id="bok:DM82_5170"/>
<feature type="signal peptide" evidence="1">
    <location>
        <begin position="1"/>
        <end position="22"/>
    </location>
</feature>
<dbReference type="EMBL" id="CP008727">
    <property type="protein sequence ID" value="AIO70023.1"/>
    <property type="molecule type" value="Genomic_DNA"/>
</dbReference>
<gene>
    <name evidence="2" type="ORF">DM82_5170</name>
</gene>
<name>A0AAI8BBZ4_9BURK</name>